<dbReference type="PANTHER" id="PTHR12949:SF0">
    <property type="entry name" value="DNA-DIRECTED RNA POLYMERASE III SUBUNIT RPC3"/>
    <property type="match status" value="1"/>
</dbReference>
<dbReference type="Pfam" id="PF05645">
    <property type="entry name" value="RNA_pol_Rpc82"/>
    <property type="match status" value="1"/>
</dbReference>
<feature type="domain" description="DNA-directed RNA polymerase III subunit RPC3 winged-helix" evidence="10">
    <location>
        <begin position="376"/>
        <end position="448"/>
    </location>
</feature>
<evidence type="ECO:0000256" key="1">
    <source>
        <dbReference type="ARBA" id="ARBA00004123"/>
    </source>
</evidence>
<dbReference type="Gene3D" id="1.10.10.10">
    <property type="entry name" value="Winged helix-like DNA-binding domain superfamily/Winged helix DNA-binding domain"/>
    <property type="match status" value="4"/>
</dbReference>
<comment type="similarity">
    <text evidence="2 7">Belongs to the eukaryotic RPC3/POLR3C RNA polymerase subunit family.</text>
</comment>
<dbReference type="InterPro" id="IPR008806">
    <property type="entry name" value="RNA_pol_III_Rpc82_C"/>
</dbReference>
<dbReference type="AlphaFoldDB" id="A0A8J4RPD2"/>
<dbReference type="InterPro" id="IPR055207">
    <property type="entry name" value="POLR3C_WHD"/>
</dbReference>
<comment type="function">
    <text evidence="7">DNA-dependent RNA polymerase catalyzes the transcription of DNA into RNA using the four ribonucleoside triphosphates as substrates. Specific core component of RNA polymerase III which synthesizes small RNAs, such as 5S rRNA and tRNAs.</text>
</comment>
<accession>A0A8J4RPD2</accession>
<sequence length="522" mass="59548">MATPYGIKLAVHLITNHFGTLVAKVCDNLLRRGPLTLQQVIRYTELTPQQVKNSLLILIQHNCVQAFTLESQGGFGDGPKANTQYLALFSNILHRMRFPKFLEIVSRELDQECKELLEGLLQNGRLTLVQMVERAKSKRKDGCREDVVREGLTKLLAAHFVECCPAPEPLVPEQVKVETTSKKRGTKSAKINEESETIEQRVLAAAGPMEAQRFSMITNTEFDVNGETSTDDSPSLIVGEKRKRDSLELDRESTAEEGEVVLWRANFEEFLRRLRHMACIENVRASLDDGAVKVLKAKLDATRGLEKKVKTEKSVPLSLDNIFEEVIKSEEGRVMTLDDVRASLVQLGCPASARGTADSYSIDLKKIIESAQNDEVESIVLKRYGRDAYRIFRLLSKNGRLVETDKISDTTFVEKKDAPKILYKMWKDEYLHMEKLVLAPNRNILLWKVNKRPLWEHVLDEMFHAALNLSLRAAYEWDKEKEVINPLEAMTKEERQKQKNIRILLDSSLLKLDDAIMLFHNF</sequence>
<keyword evidence="6 7" id="KW-0539">Nucleus</keyword>
<dbReference type="InterPro" id="IPR039748">
    <property type="entry name" value="RPC3"/>
</dbReference>
<dbReference type="FunFam" id="1.10.10.10:FF:000515">
    <property type="entry name" value="DNA-directed RNA polymerase III subunit rpc3"/>
    <property type="match status" value="1"/>
</dbReference>
<reference evidence="11" key="1">
    <citation type="submission" date="2020-03" db="EMBL/GenBank/DDBJ databases">
        <title>Castanea mollissima Vanexum genome sequencing.</title>
        <authorList>
            <person name="Staton M."/>
        </authorList>
    </citation>
    <scope>NUCLEOTIDE SEQUENCE</scope>
    <source>
        <tissue evidence="11">Leaf</tissue>
    </source>
</reference>
<evidence type="ECO:0000256" key="7">
    <source>
        <dbReference type="RuleBase" id="RU367076"/>
    </source>
</evidence>
<dbReference type="InterPro" id="IPR036388">
    <property type="entry name" value="WH-like_DNA-bd_sf"/>
</dbReference>
<evidence type="ECO:0000256" key="2">
    <source>
        <dbReference type="ARBA" id="ARBA00007206"/>
    </source>
</evidence>
<comment type="caution">
    <text evidence="11">The sequence shown here is derived from an EMBL/GenBank/DDBJ whole genome shotgun (WGS) entry which is preliminary data.</text>
</comment>
<name>A0A8J4RPD2_9ROSI</name>
<dbReference type="OrthoDB" id="272392at2759"/>
<evidence type="ECO:0000313" key="12">
    <source>
        <dbReference type="Proteomes" id="UP000737018"/>
    </source>
</evidence>
<evidence type="ECO:0000313" key="11">
    <source>
        <dbReference type="EMBL" id="KAF3966503.1"/>
    </source>
</evidence>
<keyword evidence="5 7" id="KW-0804">Transcription</keyword>
<dbReference type="Pfam" id="PF08221">
    <property type="entry name" value="HTH_9"/>
    <property type="match status" value="1"/>
</dbReference>
<organism evidence="11 12">
    <name type="scientific">Castanea mollissima</name>
    <name type="common">Chinese chestnut</name>
    <dbReference type="NCBI Taxonomy" id="60419"/>
    <lineage>
        <taxon>Eukaryota</taxon>
        <taxon>Viridiplantae</taxon>
        <taxon>Streptophyta</taxon>
        <taxon>Embryophyta</taxon>
        <taxon>Tracheophyta</taxon>
        <taxon>Spermatophyta</taxon>
        <taxon>Magnoliopsida</taxon>
        <taxon>eudicotyledons</taxon>
        <taxon>Gunneridae</taxon>
        <taxon>Pentapetalae</taxon>
        <taxon>rosids</taxon>
        <taxon>fabids</taxon>
        <taxon>Fagales</taxon>
        <taxon>Fagaceae</taxon>
        <taxon>Castanea</taxon>
    </lineage>
</organism>
<evidence type="ECO:0000256" key="6">
    <source>
        <dbReference type="ARBA" id="ARBA00023242"/>
    </source>
</evidence>
<evidence type="ECO:0000256" key="3">
    <source>
        <dbReference type="ARBA" id="ARBA00016689"/>
    </source>
</evidence>
<evidence type="ECO:0000259" key="8">
    <source>
        <dbReference type="Pfam" id="PF05645"/>
    </source>
</evidence>
<comment type="subunit">
    <text evidence="7">Component of the RNA polymerase III (Pol III) complex consisting of 17 subunits.</text>
</comment>
<evidence type="ECO:0000256" key="4">
    <source>
        <dbReference type="ARBA" id="ARBA00022478"/>
    </source>
</evidence>
<dbReference type="PANTHER" id="PTHR12949">
    <property type="entry name" value="RNA POLYMERASE III DNA DIRECTED -RELATED"/>
    <property type="match status" value="1"/>
</dbReference>
<dbReference type="GO" id="GO:0006351">
    <property type="term" value="P:DNA-templated transcription"/>
    <property type="evidence" value="ECO:0007669"/>
    <property type="project" value="InterPro"/>
</dbReference>
<evidence type="ECO:0000259" key="9">
    <source>
        <dbReference type="Pfam" id="PF08221"/>
    </source>
</evidence>
<proteinExistence type="inferred from homology"/>
<dbReference type="GO" id="GO:0005666">
    <property type="term" value="C:RNA polymerase III complex"/>
    <property type="evidence" value="ECO:0007669"/>
    <property type="project" value="UniProtKB-UniRule"/>
</dbReference>
<feature type="domain" description="RNA polymerase III Rpc82 C -terminal" evidence="8">
    <location>
        <begin position="152"/>
        <end position="337"/>
    </location>
</feature>
<keyword evidence="4 7" id="KW-0240">DNA-directed RNA polymerase</keyword>
<comment type="subcellular location">
    <subcellularLocation>
        <location evidence="1 7">Nucleus</location>
    </subcellularLocation>
</comment>
<protein>
    <recommendedName>
        <fullName evidence="3 7">DNA-directed RNA polymerase III subunit RPC3</fullName>
        <shortName evidence="7">RNA polymerase III subunit C3</shortName>
    </recommendedName>
</protein>
<dbReference type="FunFam" id="1.10.10.10:FF:000218">
    <property type="entry name" value="DNA-directed RNA polymerase III subunit RPC3"/>
    <property type="match status" value="1"/>
</dbReference>
<evidence type="ECO:0000259" key="10">
    <source>
        <dbReference type="Pfam" id="PF22536"/>
    </source>
</evidence>
<keyword evidence="12" id="KW-1185">Reference proteome</keyword>
<feature type="domain" description="RNA polymerase III subunit RPC82-related helix-turn-helix" evidence="9">
    <location>
        <begin position="8"/>
        <end position="68"/>
    </location>
</feature>
<evidence type="ECO:0000256" key="5">
    <source>
        <dbReference type="ARBA" id="ARBA00023163"/>
    </source>
</evidence>
<dbReference type="FunFam" id="1.10.10.10:FF:000420">
    <property type="entry name" value="RNA polymerase III subunit, putative"/>
    <property type="match status" value="1"/>
</dbReference>
<dbReference type="InterPro" id="IPR013197">
    <property type="entry name" value="RNA_pol_III_RPC82-rel_HTH"/>
</dbReference>
<dbReference type="Proteomes" id="UP000737018">
    <property type="component" value="Unassembled WGS sequence"/>
</dbReference>
<gene>
    <name evidence="11" type="ORF">CMV_009400</name>
</gene>
<dbReference type="EMBL" id="JRKL02001035">
    <property type="protein sequence ID" value="KAF3966503.1"/>
    <property type="molecule type" value="Genomic_DNA"/>
</dbReference>
<dbReference type="GO" id="GO:0003697">
    <property type="term" value="F:single-stranded DNA binding"/>
    <property type="evidence" value="ECO:0007669"/>
    <property type="project" value="UniProtKB-UniRule"/>
</dbReference>
<dbReference type="Pfam" id="PF22536">
    <property type="entry name" value="WHD_POLR3C"/>
    <property type="match status" value="1"/>
</dbReference>